<reference evidence="3 4" key="2">
    <citation type="submission" date="2018-03" db="EMBL/GenBank/DDBJ databases">
        <title>Draft genome of Pseudomonas putida strain KT-27.</title>
        <authorList>
            <person name="Yoshizawa S."/>
            <person name="Khan N.H."/>
            <person name="Nishimura M."/>
            <person name="Chiura H.X."/>
            <person name="Ogura Y."/>
            <person name="Hayashi T."/>
            <person name="Kogure K."/>
        </authorList>
    </citation>
    <scope>NUCLEOTIDE SEQUENCE [LARGE SCALE GENOMIC DNA]</scope>
    <source>
        <strain evidence="3 4">KT-27</strain>
    </source>
</reference>
<dbReference type="Pfam" id="PF16220">
    <property type="entry name" value="DUF4880"/>
    <property type="match status" value="1"/>
</dbReference>
<evidence type="ECO:0000259" key="1">
    <source>
        <dbReference type="Pfam" id="PF04773"/>
    </source>
</evidence>
<evidence type="ECO:0000313" key="4">
    <source>
        <dbReference type="Proteomes" id="UP000237194"/>
    </source>
</evidence>
<evidence type="ECO:0008006" key="5">
    <source>
        <dbReference type="Google" id="ProtNLM"/>
    </source>
</evidence>
<name>A0A2S3WJD2_PSEPU</name>
<proteinExistence type="predicted"/>
<protein>
    <recommendedName>
        <fullName evidence="5">FecR family protein</fullName>
    </recommendedName>
</protein>
<dbReference type="Gene3D" id="2.60.120.1440">
    <property type="match status" value="1"/>
</dbReference>
<accession>A0A2S3WJD2</accession>
<gene>
    <name evidence="3" type="ORF">BGP80_23325</name>
</gene>
<sequence length="309" mass="34204">MNSSFGAEVAEQAVHWLIESQGDDFDARQQHALQRWLEADGEHQRAWAHIQQVNQRLRGVASPVVHATLQAPPSPARRRALKALLLLGVASASGLAVQQHSPVPGLLADYRSPVGQRRRLSLEDGSQLQLNTGSAADVRFDSQQRLLRLVEGELQVEVVNDSRPLLLRSAEGVLRLDAGRFNLRQFSGFSQLAVYSGRASLNGQSLLAGQQADFANAGWQGIAPLQADRGAWVDGMLVASQMRLADFLDELSRYRHGRLSCSEQVANLRISGSYPLDDSERILQMLEVALPVSVRRFTRYWVTVERRVG</sequence>
<feature type="domain" description="FecR N-terminal" evidence="2">
    <location>
        <begin position="11"/>
        <end position="53"/>
    </location>
</feature>
<dbReference type="RefSeq" id="WP_103438535.1">
    <property type="nucleotide sequence ID" value="NZ_MIND01000018.1"/>
</dbReference>
<organism evidence="3 4">
    <name type="scientific">Pseudomonas putida</name>
    <name type="common">Arthrobacter siderocapsulatus</name>
    <dbReference type="NCBI Taxonomy" id="303"/>
    <lineage>
        <taxon>Bacteria</taxon>
        <taxon>Pseudomonadati</taxon>
        <taxon>Pseudomonadota</taxon>
        <taxon>Gammaproteobacteria</taxon>
        <taxon>Pseudomonadales</taxon>
        <taxon>Pseudomonadaceae</taxon>
        <taxon>Pseudomonas</taxon>
    </lineage>
</organism>
<dbReference type="PANTHER" id="PTHR30273:SF2">
    <property type="entry name" value="PROTEIN FECR"/>
    <property type="match status" value="1"/>
</dbReference>
<dbReference type="InterPro" id="IPR006860">
    <property type="entry name" value="FecR"/>
</dbReference>
<dbReference type="EMBL" id="MIND01000018">
    <property type="protein sequence ID" value="POF90718.1"/>
    <property type="molecule type" value="Genomic_DNA"/>
</dbReference>
<dbReference type="GO" id="GO:0016989">
    <property type="term" value="F:sigma factor antagonist activity"/>
    <property type="evidence" value="ECO:0007669"/>
    <property type="project" value="TreeGrafter"/>
</dbReference>
<evidence type="ECO:0000259" key="2">
    <source>
        <dbReference type="Pfam" id="PF16220"/>
    </source>
</evidence>
<dbReference type="AlphaFoldDB" id="A0A2S3WJD2"/>
<feature type="domain" description="FecR protein" evidence="1">
    <location>
        <begin position="109"/>
        <end position="199"/>
    </location>
</feature>
<reference evidence="3 4" key="1">
    <citation type="submission" date="2016-08" db="EMBL/GenBank/DDBJ databases">
        <authorList>
            <person name="Seilhamer J.J."/>
        </authorList>
    </citation>
    <scope>NUCLEOTIDE SEQUENCE [LARGE SCALE GENOMIC DNA]</scope>
    <source>
        <strain evidence="3 4">KT-27</strain>
    </source>
</reference>
<dbReference type="PIRSF" id="PIRSF018266">
    <property type="entry name" value="FecR"/>
    <property type="match status" value="1"/>
</dbReference>
<comment type="caution">
    <text evidence="3">The sequence shown here is derived from an EMBL/GenBank/DDBJ whole genome shotgun (WGS) entry which is preliminary data.</text>
</comment>
<dbReference type="Proteomes" id="UP000237194">
    <property type="component" value="Unassembled WGS sequence"/>
</dbReference>
<dbReference type="InterPro" id="IPR012373">
    <property type="entry name" value="Ferrdict_sens_TM"/>
</dbReference>
<evidence type="ECO:0000313" key="3">
    <source>
        <dbReference type="EMBL" id="POF90718.1"/>
    </source>
</evidence>
<dbReference type="PANTHER" id="PTHR30273">
    <property type="entry name" value="PERIPLASMIC SIGNAL SENSOR AND SIGMA FACTOR ACTIVATOR FECR-RELATED"/>
    <property type="match status" value="1"/>
</dbReference>
<dbReference type="InterPro" id="IPR032623">
    <property type="entry name" value="FecR_N"/>
</dbReference>
<dbReference type="Pfam" id="PF04773">
    <property type="entry name" value="FecR"/>
    <property type="match status" value="1"/>
</dbReference>